<dbReference type="AlphaFoldDB" id="A0A2P2IZZ7"/>
<name>A0A2P2IZZ7_RHIMU</name>
<proteinExistence type="predicted"/>
<accession>A0A2P2IZZ7</accession>
<dbReference type="EMBL" id="GGEC01006302">
    <property type="protein sequence ID" value="MBW86785.1"/>
    <property type="molecule type" value="Transcribed_RNA"/>
</dbReference>
<sequence>MGWNHKAPWKLAELERQNVPGIAQTTVFSNLRVH</sequence>
<reference evidence="1" key="1">
    <citation type="submission" date="2018-02" db="EMBL/GenBank/DDBJ databases">
        <title>Rhizophora mucronata_Transcriptome.</title>
        <authorList>
            <person name="Meera S.P."/>
            <person name="Sreeshan A."/>
            <person name="Augustine A."/>
        </authorList>
    </citation>
    <scope>NUCLEOTIDE SEQUENCE</scope>
    <source>
        <tissue evidence="1">Leaf</tissue>
    </source>
</reference>
<protein>
    <submittedName>
        <fullName evidence="1">Uncharacterized protein</fullName>
    </submittedName>
</protein>
<organism evidence="1">
    <name type="scientific">Rhizophora mucronata</name>
    <name type="common">Asiatic mangrove</name>
    <dbReference type="NCBI Taxonomy" id="61149"/>
    <lineage>
        <taxon>Eukaryota</taxon>
        <taxon>Viridiplantae</taxon>
        <taxon>Streptophyta</taxon>
        <taxon>Embryophyta</taxon>
        <taxon>Tracheophyta</taxon>
        <taxon>Spermatophyta</taxon>
        <taxon>Magnoliopsida</taxon>
        <taxon>eudicotyledons</taxon>
        <taxon>Gunneridae</taxon>
        <taxon>Pentapetalae</taxon>
        <taxon>rosids</taxon>
        <taxon>fabids</taxon>
        <taxon>Malpighiales</taxon>
        <taxon>Rhizophoraceae</taxon>
        <taxon>Rhizophora</taxon>
    </lineage>
</organism>
<dbReference type="EMBL" id="GGEC01006303">
    <property type="protein sequence ID" value="MBW86786.1"/>
    <property type="molecule type" value="Transcribed_RNA"/>
</dbReference>
<evidence type="ECO:0000313" key="1">
    <source>
        <dbReference type="EMBL" id="MBW86786.1"/>
    </source>
</evidence>